<evidence type="ECO:0000313" key="3">
    <source>
        <dbReference type="EMBL" id="KAG7530966.1"/>
    </source>
</evidence>
<feature type="compositionally biased region" description="Low complexity" evidence="2">
    <location>
        <begin position="667"/>
        <end position="678"/>
    </location>
</feature>
<name>A0A8K0NS20_9TREE</name>
<feature type="compositionally biased region" description="Polar residues" evidence="2">
    <location>
        <begin position="374"/>
        <end position="390"/>
    </location>
</feature>
<evidence type="ECO:0000256" key="1">
    <source>
        <dbReference type="SAM" id="Coils"/>
    </source>
</evidence>
<feature type="compositionally biased region" description="Basic residues" evidence="2">
    <location>
        <begin position="95"/>
        <end position="112"/>
    </location>
</feature>
<keyword evidence="1" id="KW-0175">Coiled coil</keyword>
<feature type="compositionally biased region" description="Polar residues" evidence="2">
    <location>
        <begin position="337"/>
        <end position="347"/>
    </location>
</feature>
<feature type="compositionally biased region" description="Polar residues" evidence="2">
    <location>
        <begin position="962"/>
        <end position="971"/>
    </location>
</feature>
<reference evidence="3" key="1">
    <citation type="submission" date="2020-04" db="EMBL/GenBank/DDBJ databases">
        <title>Analysis of mating type loci in Filobasidium floriforme.</title>
        <authorList>
            <person name="Nowrousian M."/>
        </authorList>
    </citation>
    <scope>NUCLEOTIDE SEQUENCE</scope>
    <source>
        <strain evidence="3">CBS 6242</strain>
    </source>
</reference>
<dbReference type="Proteomes" id="UP000812966">
    <property type="component" value="Unassembled WGS sequence"/>
</dbReference>
<feature type="coiled-coil region" evidence="1">
    <location>
        <begin position="768"/>
        <end position="811"/>
    </location>
</feature>
<feature type="region of interest" description="Disordered" evidence="2">
    <location>
        <begin position="298"/>
        <end position="350"/>
    </location>
</feature>
<sequence>MGTTFSRPNNSQPQANETDSAFPEEDDGVVHHTDRTAGQLGRSEEEPQTAIETNGYRLPGFTDEAVSAGQDQYVEAGPSSPAFDGADFTSPHSTTGKRKKKSKAKSKAKRVHSATQERFSDQDEPSASKVARTIEADVKSEAAAIRSLGSIRRLRTTTEGSMSSLPAVSSTAQAVQPSSAREDGELSDEEQTPVIPAPTLASVPVSTLPLPVVSTNIPAAPRATTNRPHRGGHGWKHKEYKDRDALSTGQSVPWPTMPPYLASFRSFVPETSSRSRPKDTQSGLNYEYEYTASIAPVASGSQPQPVTTPQSDSPWPVSSYAGNRSTQVSGYGRRSHYTSPTSNTAAPQNFPVPPAFFRQYNAETSRRSGLVPPDSTQTAGAGPSTVNMPRNKNRTAEWDDDVDMEDRDAERALEENDAIRLEQARRWAEEQSMRMNQTLDAAGLRELIRLLLQLTSWGVSTTDFTERGVRRDLLRAVHDVASVTNPLQRPGSPPPPPPPVDSLPTPPPPPPSPPAQASRRQSIASSVEMDIATPSPEVQPITVNPSPSVEPIALPSVPDSLEAGPPTALAPEMAATSSKRLNHQNGLDTVQAALELVQVPTPSSETVSEPRPASDVTLMRAKLLAHKLRKQKEIKDRLRKLQAASTPTEISPEPLPNTNLPVPQPPSSETSASEAGSSFPSGERQANSVDVSPVQPLNVMLPKTPDLDNQTPIVTDSSQFFPVRAKAFGRGRKALAPAHPKSFIIDLDSDSDDDDAAAEQDRAVAVHQEAERLHAEHLKREIERKEADRAALEAKIALMEARRQAKKAQAALPPLRQNKSVYHQTVTITATLPEPAALPRGEAIVQDLTPSNITPSEPHELDKPALVEKMTPAASNVLDSHAAMTPRGETVAAIAGGSRDPASHTAMDMNVDQEHRSDEIKDMDKVVIFSSPLVASIPLFPDETDLEAPAALKPEVSAGKNRFQTQPTLSS</sequence>
<comment type="caution">
    <text evidence="3">The sequence shown here is derived from an EMBL/GenBank/DDBJ whole genome shotgun (WGS) entry which is preliminary data.</text>
</comment>
<feature type="region of interest" description="Disordered" evidence="2">
    <location>
        <begin position="364"/>
        <end position="392"/>
    </location>
</feature>
<feature type="compositionally biased region" description="Basic residues" evidence="2">
    <location>
        <begin position="227"/>
        <end position="236"/>
    </location>
</feature>
<feature type="region of interest" description="Disordered" evidence="2">
    <location>
        <begin position="951"/>
        <end position="971"/>
    </location>
</feature>
<evidence type="ECO:0000256" key="2">
    <source>
        <dbReference type="SAM" id="MobiDB-lite"/>
    </source>
</evidence>
<dbReference type="AlphaFoldDB" id="A0A8K0NS20"/>
<dbReference type="EMBL" id="JABELV010000103">
    <property type="protein sequence ID" value="KAG7530966.1"/>
    <property type="molecule type" value="Genomic_DNA"/>
</dbReference>
<feature type="region of interest" description="Disordered" evidence="2">
    <location>
        <begin position="628"/>
        <end position="713"/>
    </location>
</feature>
<gene>
    <name evidence="3" type="ORF">FFLO_04694</name>
</gene>
<feature type="compositionally biased region" description="Low complexity" evidence="2">
    <location>
        <begin position="515"/>
        <end position="526"/>
    </location>
</feature>
<feature type="region of interest" description="Disordered" evidence="2">
    <location>
        <begin position="483"/>
        <end position="579"/>
    </location>
</feature>
<accession>A0A8K0NS20</accession>
<feature type="compositionally biased region" description="Polar residues" evidence="2">
    <location>
        <begin position="157"/>
        <end position="179"/>
    </location>
</feature>
<feature type="compositionally biased region" description="Polar residues" evidence="2">
    <location>
        <begin position="320"/>
        <end position="329"/>
    </location>
</feature>
<feature type="compositionally biased region" description="Polar residues" evidence="2">
    <location>
        <begin position="1"/>
        <end position="19"/>
    </location>
</feature>
<feature type="compositionally biased region" description="Polar residues" evidence="2">
    <location>
        <begin position="299"/>
        <end position="313"/>
    </location>
</feature>
<evidence type="ECO:0000313" key="4">
    <source>
        <dbReference type="Proteomes" id="UP000812966"/>
    </source>
</evidence>
<feature type="compositionally biased region" description="Pro residues" evidence="2">
    <location>
        <begin position="491"/>
        <end position="514"/>
    </location>
</feature>
<feature type="region of interest" description="Disordered" evidence="2">
    <location>
        <begin position="1"/>
        <end position="201"/>
    </location>
</feature>
<organism evidence="3 4">
    <name type="scientific">Filobasidium floriforme</name>
    <dbReference type="NCBI Taxonomy" id="5210"/>
    <lineage>
        <taxon>Eukaryota</taxon>
        <taxon>Fungi</taxon>
        <taxon>Dikarya</taxon>
        <taxon>Basidiomycota</taxon>
        <taxon>Agaricomycotina</taxon>
        <taxon>Tremellomycetes</taxon>
        <taxon>Filobasidiales</taxon>
        <taxon>Filobasidiaceae</taxon>
        <taxon>Filobasidium</taxon>
    </lineage>
</organism>
<feature type="region of interest" description="Disordered" evidence="2">
    <location>
        <begin position="216"/>
        <end position="237"/>
    </location>
</feature>
<keyword evidence="4" id="KW-1185">Reference proteome</keyword>
<proteinExistence type="predicted"/>
<protein>
    <submittedName>
        <fullName evidence="3">Uncharacterized protein</fullName>
    </submittedName>
</protein>